<dbReference type="GO" id="GO:0008410">
    <property type="term" value="F:CoA-transferase activity"/>
    <property type="evidence" value="ECO:0007669"/>
    <property type="project" value="TreeGrafter"/>
</dbReference>
<dbReference type="InterPro" id="IPR050483">
    <property type="entry name" value="CoA-transferase_III_domain"/>
</dbReference>
<dbReference type="Gene3D" id="3.40.50.10540">
    <property type="entry name" value="Crotonobetainyl-coa:carnitine coa-transferase, domain 1"/>
    <property type="match status" value="1"/>
</dbReference>
<dbReference type="EMBL" id="JACHOV010000009">
    <property type="protein sequence ID" value="MBB4642182.1"/>
    <property type="molecule type" value="Genomic_DNA"/>
</dbReference>
<dbReference type="InterPro" id="IPR003673">
    <property type="entry name" value="CoA-Trfase_fam_III"/>
</dbReference>
<reference evidence="2 3" key="1">
    <citation type="submission" date="2020-08" db="EMBL/GenBank/DDBJ databases">
        <title>Genomic Encyclopedia of Type Strains, Phase IV (KMG-IV): sequencing the most valuable type-strain genomes for metagenomic binning, comparative biology and taxonomic classification.</title>
        <authorList>
            <person name="Goeker M."/>
        </authorList>
    </citation>
    <scope>NUCLEOTIDE SEQUENCE [LARGE SCALE GENOMIC DNA]</scope>
    <source>
        <strain evidence="2 3">DSM 7465</strain>
    </source>
</reference>
<proteinExistence type="predicted"/>
<name>A0A840HV61_9SPHN</name>
<evidence type="ECO:0000313" key="2">
    <source>
        <dbReference type="EMBL" id="MBB4642182.1"/>
    </source>
</evidence>
<protein>
    <submittedName>
        <fullName evidence="2">Crotonobetainyl-CoA:carnitine CoA-transferase CaiB-like acyl-CoA transferase</fullName>
    </submittedName>
</protein>
<dbReference type="PANTHER" id="PTHR48207:SF3">
    <property type="entry name" value="SUCCINATE--HYDROXYMETHYLGLUTARATE COA-TRANSFERASE"/>
    <property type="match status" value="1"/>
</dbReference>
<evidence type="ECO:0000313" key="3">
    <source>
        <dbReference type="Proteomes" id="UP000575068"/>
    </source>
</evidence>
<comment type="caution">
    <text evidence="2">The sequence shown here is derived from an EMBL/GenBank/DDBJ whole genome shotgun (WGS) entry which is preliminary data.</text>
</comment>
<keyword evidence="3" id="KW-1185">Reference proteome</keyword>
<dbReference type="Gene3D" id="3.30.1540.10">
    <property type="entry name" value="formyl-coa transferase, domain 3"/>
    <property type="match status" value="1"/>
</dbReference>
<gene>
    <name evidence="2" type="ORF">HNQ99_002504</name>
</gene>
<dbReference type="InterPro" id="IPR044855">
    <property type="entry name" value="CoA-Trfase_III_dom3_sf"/>
</dbReference>
<dbReference type="Proteomes" id="UP000575068">
    <property type="component" value="Unassembled WGS sequence"/>
</dbReference>
<dbReference type="SUPFAM" id="SSF89796">
    <property type="entry name" value="CoA-transferase family III (CaiB/BaiF)"/>
    <property type="match status" value="1"/>
</dbReference>
<accession>A0A840HV61</accession>
<evidence type="ECO:0000256" key="1">
    <source>
        <dbReference type="ARBA" id="ARBA00022679"/>
    </source>
</evidence>
<keyword evidence="1 2" id="KW-0808">Transferase</keyword>
<organism evidence="2 3">
    <name type="scientific">Rhizorhapis suberifaciens</name>
    <name type="common">corky root of lettuce</name>
    <dbReference type="NCBI Taxonomy" id="13656"/>
    <lineage>
        <taxon>Bacteria</taxon>
        <taxon>Pseudomonadati</taxon>
        <taxon>Pseudomonadota</taxon>
        <taxon>Alphaproteobacteria</taxon>
        <taxon>Sphingomonadales</taxon>
        <taxon>Sphingomonadaceae</taxon>
        <taxon>Rhizorhapis</taxon>
    </lineage>
</organism>
<dbReference type="PANTHER" id="PTHR48207">
    <property type="entry name" value="SUCCINATE--HYDROXYMETHYLGLUTARATE COA-TRANSFERASE"/>
    <property type="match status" value="1"/>
</dbReference>
<sequence length="410" mass="44404">MTDNAAAFGALSGIKIIDLTQMLAGPFGTMLLADHGATVIKVEPPVGDLTRPGGPFRDDDTQRVLGGYFQSVDRNKYSICLDLKTERGREAFKQLVRDSDAVVENFRAGVMERLGLGYEVLREINPRLVYGALRGFGDARTGASPYLDWPAFDVVAQAMGGIMAITGPDQATPTKVGPGVGDIIPGMMLGFGVLAAVYHAKSTGVGQFVDVAMTDAVLAVCERTIWQNSVQGLVPGPEGNHHPFLCPFGMFPAKDGFVTIAAQQDVFFPILCRQLDAPELSTDSRFSDREVRKANRLVLIELVSARTRKFTKAELMKRLGGKIPFGPVMDITDVLNDEHFKVREMLVDVENPGTAPVTIAGVPIKMTHTPGQVARRAPILGEHTRQLLLDAGVSESEVELIMLESVPVKF</sequence>
<dbReference type="RefSeq" id="WP_221232678.1">
    <property type="nucleotide sequence ID" value="NZ_JACHOV010000009.1"/>
</dbReference>
<dbReference type="InterPro" id="IPR023606">
    <property type="entry name" value="CoA-Trfase_III_dom_1_sf"/>
</dbReference>
<dbReference type="AlphaFoldDB" id="A0A840HV61"/>
<dbReference type="Pfam" id="PF02515">
    <property type="entry name" value="CoA_transf_3"/>
    <property type="match status" value="1"/>
</dbReference>